<dbReference type="Pfam" id="PF00071">
    <property type="entry name" value="Ras"/>
    <property type="match status" value="1"/>
</dbReference>
<keyword evidence="6" id="KW-0547">Nucleotide-binding</keyword>
<evidence type="ECO:0000256" key="4">
    <source>
        <dbReference type="ARBA" id="ARBA00022475"/>
    </source>
</evidence>
<evidence type="ECO:0000256" key="14">
    <source>
        <dbReference type="ARBA" id="ARBA00046278"/>
    </source>
</evidence>
<keyword evidence="10" id="KW-0449">Lipoprotein</keyword>
<dbReference type="GO" id="GO:0012505">
    <property type="term" value="C:endomembrane system"/>
    <property type="evidence" value="ECO:0007669"/>
    <property type="project" value="UniProtKB-SubCell"/>
</dbReference>
<evidence type="ECO:0000256" key="2">
    <source>
        <dbReference type="ARBA" id="ARBA00008344"/>
    </source>
</evidence>
<protein>
    <recommendedName>
        <fullName evidence="12">Ras-like protein 1</fullName>
        <ecNumber evidence="3">3.6.5.2</ecNumber>
    </recommendedName>
</protein>
<dbReference type="SMART" id="SM00173">
    <property type="entry name" value="RAS"/>
    <property type="match status" value="1"/>
</dbReference>
<dbReference type="GO" id="GO:0005525">
    <property type="term" value="F:GTP binding"/>
    <property type="evidence" value="ECO:0007669"/>
    <property type="project" value="UniProtKB-KW"/>
</dbReference>
<evidence type="ECO:0000256" key="15">
    <source>
        <dbReference type="ARBA" id="ARBA00048098"/>
    </source>
</evidence>
<dbReference type="AlphaFoldDB" id="A0A2H8TJM3"/>
<dbReference type="InterPro" id="IPR005225">
    <property type="entry name" value="Small_GTP-bd"/>
</dbReference>
<organism evidence="16">
    <name type="scientific">Melanaphis sacchari</name>
    <dbReference type="NCBI Taxonomy" id="742174"/>
    <lineage>
        <taxon>Eukaryota</taxon>
        <taxon>Metazoa</taxon>
        <taxon>Ecdysozoa</taxon>
        <taxon>Arthropoda</taxon>
        <taxon>Hexapoda</taxon>
        <taxon>Insecta</taxon>
        <taxon>Pterygota</taxon>
        <taxon>Neoptera</taxon>
        <taxon>Paraneoptera</taxon>
        <taxon>Hemiptera</taxon>
        <taxon>Sternorrhyncha</taxon>
        <taxon>Aphidomorpha</taxon>
        <taxon>Aphidoidea</taxon>
        <taxon>Aphididae</taxon>
        <taxon>Aphidini</taxon>
        <taxon>Melanaphis</taxon>
    </lineage>
</organism>
<evidence type="ECO:0000256" key="10">
    <source>
        <dbReference type="ARBA" id="ARBA00023288"/>
    </source>
</evidence>
<keyword evidence="9" id="KW-0472">Membrane</keyword>
<dbReference type="FunFam" id="3.40.50.300:FF:000096">
    <property type="entry name" value="KRAS proto-oncogene, GTPase"/>
    <property type="match status" value="1"/>
</dbReference>
<evidence type="ECO:0000256" key="11">
    <source>
        <dbReference type="ARBA" id="ARBA00023289"/>
    </source>
</evidence>
<evidence type="ECO:0000256" key="5">
    <source>
        <dbReference type="ARBA" id="ARBA00022481"/>
    </source>
</evidence>
<evidence type="ECO:0000256" key="1">
    <source>
        <dbReference type="ARBA" id="ARBA00004236"/>
    </source>
</evidence>
<keyword evidence="5" id="KW-0488">Methylation</keyword>
<evidence type="ECO:0000313" key="16">
    <source>
        <dbReference type="EMBL" id="MBW14326.1"/>
    </source>
</evidence>
<dbReference type="GO" id="GO:0007165">
    <property type="term" value="P:signal transduction"/>
    <property type="evidence" value="ECO:0007669"/>
    <property type="project" value="InterPro"/>
</dbReference>
<comment type="similarity">
    <text evidence="2">Belongs to the small GTPase superfamily. Ras family.</text>
</comment>
<evidence type="ECO:0000256" key="13">
    <source>
        <dbReference type="ARBA" id="ARBA00045993"/>
    </source>
</evidence>
<dbReference type="PROSITE" id="PS51419">
    <property type="entry name" value="RAB"/>
    <property type="match status" value="1"/>
</dbReference>
<gene>
    <name evidence="16" type="primary">H-RAS_1</name>
</gene>
<dbReference type="PRINTS" id="PR00449">
    <property type="entry name" value="RASTRNSFRMNG"/>
</dbReference>
<comment type="catalytic activity">
    <reaction evidence="15">
        <text>GTP + H2O = GDP + phosphate + H(+)</text>
        <dbReference type="Rhea" id="RHEA:19669"/>
        <dbReference type="ChEBI" id="CHEBI:15377"/>
        <dbReference type="ChEBI" id="CHEBI:15378"/>
        <dbReference type="ChEBI" id="CHEBI:37565"/>
        <dbReference type="ChEBI" id="CHEBI:43474"/>
        <dbReference type="ChEBI" id="CHEBI:58189"/>
        <dbReference type="EC" id="3.6.5.2"/>
    </reaction>
</comment>
<evidence type="ECO:0000256" key="3">
    <source>
        <dbReference type="ARBA" id="ARBA00011984"/>
    </source>
</evidence>
<dbReference type="OrthoDB" id="5976022at2759"/>
<dbReference type="GO" id="GO:0003925">
    <property type="term" value="F:G protein activity"/>
    <property type="evidence" value="ECO:0007669"/>
    <property type="project" value="UniProtKB-EC"/>
</dbReference>
<dbReference type="NCBIfam" id="TIGR00231">
    <property type="entry name" value="small_GTP"/>
    <property type="match status" value="1"/>
</dbReference>
<evidence type="ECO:0000256" key="9">
    <source>
        <dbReference type="ARBA" id="ARBA00023136"/>
    </source>
</evidence>
<keyword evidence="7" id="KW-0378">Hydrolase</keyword>
<name>A0A2H8TJM3_9HEMI</name>
<keyword evidence="4" id="KW-1003">Cell membrane</keyword>
<dbReference type="GO" id="GO:0005886">
    <property type="term" value="C:plasma membrane"/>
    <property type="evidence" value="ECO:0007669"/>
    <property type="project" value="UniProtKB-SubCell"/>
</dbReference>
<sequence>MTEYKLVVVGAGGVGKSALTIQLIQNHFVDEYDPTIEDSYRKQVVIDGETCLLDILDTAGQEEYSAMRDQYMRTGEGFLLVFAINNTKSFEDISNYREQIKRVKDAEDVPMVLVGNKCDLQSRAIDVKAASDLAKQYGVPFIETSAKTRQGVDEAFYTLVREIRKDKEQRLREKRKAKPRRKRKHCYLF</sequence>
<dbReference type="SUPFAM" id="SSF52540">
    <property type="entry name" value="P-loop containing nucleoside triphosphate hydrolases"/>
    <property type="match status" value="1"/>
</dbReference>
<dbReference type="InterPro" id="IPR027417">
    <property type="entry name" value="P-loop_NTPase"/>
</dbReference>
<keyword evidence="8" id="KW-0342">GTP-binding</keyword>
<keyword evidence="11" id="KW-0636">Prenylation</keyword>
<accession>A0A2H8TJM3</accession>
<evidence type="ECO:0000256" key="6">
    <source>
        <dbReference type="ARBA" id="ARBA00022741"/>
    </source>
</evidence>
<evidence type="ECO:0000256" key="8">
    <source>
        <dbReference type="ARBA" id="ARBA00023134"/>
    </source>
</evidence>
<dbReference type="Gene3D" id="3.40.50.300">
    <property type="entry name" value="P-loop containing nucleotide triphosphate hydrolases"/>
    <property type="match status" value="1"/>
</dbReference>
<dbReference type="SMART" id="SM00175">
    <property type="entry name" value="RAB"/>
    <property type="match status" value="1"/>
</dbReference>
<evidence type="ECO:0000256" key="7">
    <source>
        <dbReference type="ARBA" id="ARBA00022801"/>
    </source>
</evidence>
<dbReference type="EC" id="3.6.5.2" evidence="3"/>
<comment type="subcellular location">
    <subcellularLocation>
        <location evidence="1">Cell membrane</location>
    </subcellularLocation>
    <subcellularLocation>
        <location evidence="14">Endomembrane system</location>
        <topology evidence="14">Lipid-anchor</topology>
        <orientation evidence="14">Cytoplasmic side</orientation>
    </subcellularLocation>
</comment>
<dbReference type="SMART" id="SM00174">
    <property type="entry name" value="RHO"/>
    <property type="match status" value="1"/>
</dbReference>
<dbReference type="InterPro" id="IPR020849">
    <property type="entry name" value="Small_GTPase_Ras-type"/>
</dbReference>
<reference evidence="16" key="1">
    <citation type="submission" date="2017-10" db="EMBL/GenBank/DDBJ databases">
        <title>Transcriptome Assembly of Sugarcane Aphid Adults.</title>
        <authorList>
            <person name="Scully E.D."/>
            <person name="Palmer N.A."/>
            <person name="Geib S.M."/>
            <person name="Sarath G."/>
            <person name="Sattler S.E."/>
        </authorList>
    </citation>
    <scope>NUCLEOTIDE SEQUENCE</scope>
    <source>
        <tissue evidence="16">Whole body</tissue>
    </source>
</reference>
<evidence type="ECO:0000256" key="12">
    <source>
        <dbReference type="ARBA" id="ARBA00040461"/>
    </source>
</evidence>
<dbReference type="CDD" id="cd04138">
    <property type="entry name" value="H_N_K_Ras_like"/>
    <property type="match status" value="1"/>
</dbReference>
<dbReference type="EMBL" id="GFXV01002521">
    <property type="protein sequence ID" value="MBW14326.1"/>
    <property type="molecule type" value="Transcribed_RNA"/>
</dbReference>
<dbReference type="PANTHER" id="PTHR24070">
    <property type="entry name" value="RAS, DI-RAS, AND RHEB FAMILY MEMBERS OF SMALL GTPASE SUPERFAMILY"/>
    <property type="match status" value="1"/>
</dbReference>
<dbReference type="PROSITE" id="PS51421">
    <property type="entry name" value="RAS"/>
    <property type="match status" value="1"/>
</dbReference>
<proteinExistence type="inferred from homology"/>
<dbReference type="PROSITE" id="PS51420">
    <property type="entry name" value="RHO"/>
    <property type="match status" value="1"/>
</dbReference>
<dbReference type="InterPro" id="IPR001806">
    <property type="entry name" value="Small_GTPase"/>
</dbReference>
<comment type="function">
    <text evidence="13">Ras proteins bind GDP/GTP and possess intrinsic GTPase activity. Plays a role in eye development by regulating cell growth, survival of postmitotic ommatidial cells and differentiation of photoreceptor cells. During larval development, mediates Ptth/tor signaling leading to the production of ecdysone, a hormone required for the initiation of metamorphosis.</text>
</comment>